<dbReference type="InterPro" id="IPR003688">
    <property type="entry name" value="TraG/VirD4"/>
</dbReference>
<reference evidence="1" key="1">
    <citation type="submission" date="2017-10" db="EMBL/GenBank/DDBJ databases">
        <title>Escherichia coli strain KP_ZA plasmid pBO_OXA-181, complete sequence.</title>
        <authorList>
            <person name="Gaibani P."/>
        </authorList>
    </citation>
    <scope>NUCLEOTIDE SEQUENCE</scope>
    <source>
        <strain evidence="1">BO15V</strain>
        <plasmid evidence="1">pKP_BO_OXA-181</plasmid>
    </source>
</reference>
<evidence type="ECO:0000313" key="1">
    <source>
        <dbReference type="EMBL" id="AUV50495.1"/>
    </source>
</evidence>
<dbReference type="EMBL" id="MG228426">
    <property type="protein sequence ID" value="AUV50495.1"/>
    <property type="molecule type" value="Genomic_DNA"/>
</dbReference>
<dbReference type="Pfam" id="PF02534">
    <property type="entry name" value="T4SS-DNA_transf"/>
    <property type="match status" value="1"/>
</dbReference>
<dbReference type="AlphaFoldDB" id="A0A2K9UZL8"/>
<geneLocation type="plasmid" evidence="1">
    <name>pKP_BO_OXA-181</name>
</geneLocation>
<keyword evidence="1" id="KW-0614">Plasmid</keyword>
<protein>
    <submittedName>
        <fullName evidence="1">Coupling protein VirD4, ATPase required for T-DNA transfer</fullName>
    </submittedName>
</protein>
<accession>A0A2K9UZL8</accession>
<name>A0A2K9UZL8_ECOLX</name>
<proteinExistence type="predicted"/>
<organism evidence="1">
    <name type="scientific">Escherichia coli</name>
    <dbReference type="NCBI Taxonomy" id="562"/>
    <lineage>
        <taxon>Bacteria</taxon>
        <taxon>Pseudomonadati</taxon>
        <taxon>Pseudomonadota</taxon>
        <taxon>Gammaproteobacteria</taxon>
        <taxon>Enterobacterales</taxon>
        <taxon>Enterobacteriaceae</taxon>
        <taxon>Escherichia</taxon>
    </lineage>
</organism>
<dbReference type="GO" id="GO:0016020">
    <property type="term" value="C:membrane"/>
    <property type="evidence" value="ECO:0007669"/>
    <property type="project" value="InterPro"/>
</dbReference>
<sequence>MCLFFIIWQLNKTDVALYGDAKFASDNDLRKSKLLKWEKRNTDILVGAYKGKYLWYTAPDFVSLGAGTRAGKGAAIGIPNLLVRKHSLIALDQNRNCGKSPVRYVKNCWVIRSIFLTLSTVKRISLTRFSILI</sequence>